<keyword evidence="3" id="KW-0472">Membrane</keyword>
<gene>
    <name evidence="4" type="ORF">NCI00_27675</name>
</gene>
<evidence type="ECO:0000313" key="4">
    <source>
        <dbReference type="EMBL" id="MCP1386252.1"/>
    </source>
</evidence>
<dbReference type="Proteomes" id="UP001204772">
    <property type="component" value="Unassembled WGS sequence"/>
</dbReference>
<keyword evidence="1" id="KW-0175">Coiled coil</keyword>
<feature type="transmembrane region" description="Helical" evidence="3">
    <location>
        <begin position="103"/>
        <end position="121"/>
    </location>
</feature>
<dbReference type="EMBL" id="JAMZEL010000020">
    <property type="protein sequence ID" value="MCP1386252.1"/>
    <property type="molecule type" value="Genomic_DNA"/>
</dbReference>
<feature type="coiled-coil region" evidence="1">
    <location>
        <begin position="60"/>
        <end position="87"/>
    </location>
</feature>
<keyword evidence="5" id="KW-1185">Reference proteome</keyword>
<keyword evidence="3" id="KW-1133">Transmembrane helix</keyword>
<proteinExistence type="predicted"/>
<protein>
    <recommendedName>
        <fullName evidence="6">Tetratricopeptide repeat protein</fullName>
    </recommendedName>
</protein>
<feature type="region of interest" description="Disordered" evidence="2">
    <location>
        <begin position="205"/>
        <end position="235"/>
    </location>
</feature>
<accession>A0ABT1G0J5</accession>
<evidence type="ECO:0000313" key="5">
    <source>
        <dbReference type="Proteomes" id="UP001204772"/>
    </source>
</evidence>
<evidence type="ECO:0000256" key="3">
    <source>
        <dbReference type="SAM" id="Phobius"/>
    </source>
</evidence>
<dbReference type="RefSeq" id="WP_253532988.1">
    <property type="nucleotide sequence ID" value="NZ_JAMZEL010000020.1"/>
</dbReference>
<evidence type="ECO:0008006" key="6">
    <source>
        <dbReference type="Google" id="ProtNLM"/>
    </source>
</evidence>
<evidence type="ECO:0000256" key="2">
    <source>
        <dbReference type="SAM" id="MobiDB-lite"/>
    </source>
</evidence>
<organism evidence="4 5">
    <name type="scientific">Runella salmonicolor</name>
    <dbReference type="NCBI Taxonomy" id="2950278"/>
    <lineage>
        <taxon>Bacteria</taxon>
        <taxon>Pseudomonadati</taxon>
        <taxon>Bacteroidota</taxon>
        <taxon>Cytophagia</taxon>
        <taxon>Cytophagales</taxon>
        <taxon>Spirosomataceae</taxon>
        <taxon>Runella</taxon>
    </lineage>
</organism>
<feature type="compositionally biased region" description="Polar residues" evidence="2">
    <location>
        <begin position="224"/>
        <end position="235"/>
    </location>
</feature>
<comment type="caution">
    <text evidence="4">The sequence shown here is derived from an EMBL/GenBank/DDBJ whole genome shotgun (WGS) entry which is preliminary data.</text>
</comment>
<name>A0ABT1G0J5_9BACT</name>
<sequence length="321" mass="35896">MKNSNNIIQFTDFLNGELSEQEAKSFIKRLSQDTDLAQDFEAFRLYKFKQEQKKMLLAARSELAAILAKQEETAEKEEVEAEQLEEVETRVITIGGQKSNFRWGWAVAACLGAGLIIFGSIKYNSWQKEKLANLEKQRQRELLEKQKQLQTPPVDLATKIPSLLAEPVELKGISDKMGEKMTALNDAIDEVAQQGAIKDLEDLGNPVKVPQERPTGETYGAGENSGTVPTPKTSPQITAAEEQYRRLLLGIGYLKENQLDKALANLNKVNSEQLQADVAWYKSLVLIQQKKYAEAKAELQKIESNPQYGSKAKELLGGIPQ</sequence>
<evidence type="ECO:0000256" key="1">
    <source>
        <dbReference type="SAM" id="Coils"/>
    </source>
</evidence>
<keyword evidence="3" id="KW-0812">Transmembrane</keyword>
<reference evidence="4 5" key="1">
    <citation type="submission" date="2022-06" db="EMBL/GenBank/DDBJ databases">
        <title>Runella sp. S5 genome sequencing.</title>
        <authorList>
            <person name="Park S."/>
        </authorList>
    </citation>
    <scope>NUCLEOTIDE SEQUENCE [LARGE SCALE GENOMIC DNA]</scope>
    <source>
        <strain evidence="4 5">S5</strain>
    </source>
</reference>